<dbReference type="HOGENOM" id="CLU_113617_0_0_5"/>
<proteinExistence type="predicted"/>
<sequence>MRHLIIAGVFVTAFAATASAEPVSKYSDIDLETCPQGQDFGDEPAYEAICPGPDGWELRVMEGDLRFWVEPRRAGEQTEMHFQTLSSFNNVHTKAEWRGEVAAGSFEPYAMILRYFTDSGMGEESGKGNVLVVTKVPATPGERSCHIGYVDAKAVENANAVAQQIADTTADTFDCEKHTPLTVTPGEPLLP</sequence>
<dbReference type="RefSeq" id="WP_052534980.1">
    <property type="nucleotide sequence ID" value="NZ_HG966617.1"/>
</dbReference>
<dbReference type="STRING" id="1458461.BN1012_Phect220"/>
<protein>
    <submittedName>
        <fullName evidence="2">Uncharacterized protein</fullName>
    </submittedName>
</protein>
<name>X5MDF8_9HYPH</name>
<organism evidence="2 3">
    <name type="scientific">Candidatus Phaeomarinibacter ectocarpi</name>
    <dbReference type="NCBI Taxonomy" id="1458461"/>
    <lineage>
        <taxon>Bacteria</taxon>
        <taxon>Pseudomonadati</taxon>
        <taxon>Pseudomonadota</taxon>
        <taxon>Alphaproteobacteria</taxon>
        <taxon>Hyphomicrobiales</taxon>
        <taxon>Parvibaculaceae</taxon>
        <taxon>Candidatus Phaeomarinibacter</taxon>
    </lineage>
</organism>
<evidence type="ECO:0000313" key="2">
    <source>
        <dbReference type="EMBL" id="CDO58434.1"/>
    </source>
</evidence>
<reference evidence="2 3" key="1">
    <citation type="journal article" date="2014" name="Front. Genet.">
        <title>Genome and metabolic network of "Candidatus Phaeomarinobacter ectocarpi" Ec32, a new candidate genus of Alphaproteobacteria frequently associated with brown algae.</title>
        <authorList>
            <person name="Dittami S.M."/>
            <person name="Barbeyron T."/>
            <person name="Boyen C."/>
            <person name="Cambefort J."/>
            <person name="Collet G."/>
            <person name="Delage L."/>
            <person name="Gobet A."/>
            <person name="Groisillier A."/>
            <person name="Leblanc C."/>
            <person name="Michel G."/>
            <person name="Scornet D."/>
            <person name="Siegel A."/>
            <person name="Tapia J.E."/>
            <person name="Tonon T."/>
        </authorList>
    </citation>
    <scope>NUCLEOTIDE SEQUENCE [LARGE SCALE GENOMIC DNA]</scope>
    <source>
        <strain evidence="2 3">Ec32</strain>
    </source>
</reference>
<keyword evidence="3" id="KW-1185">Reference proteome</keyword>
<dbReference type="OrthoDB" id="7427667at2"/>
<dbReference type="EMBL" id="HG966617">
    <property type="protein sequence ID" value="CDO58434.1"/>
    <property type="molecule type" value="Genomic_DNA"/>
</dbReference>
<evidence type="ECO:0000313" key="3">
    <source>
        <dbReference type="Proteomes" id="UP000032160"/>
    </source>
</evidence>
<dbReference type="AlphaFoldDB" id="X5MDF8"/>
<dbReference type="KEGG" id="pect:BN1012_Phect220"/>
<evidence type="ECO:0000256" key="1">
    <source>
        <dbReference type="SAM" id="SignalP"/>
    </source>
</evidence>
<gene>
    <name evidence="2" type="ORF">BN1012_Phect220</name>
</gene>
<accession>X5MDF8</accession>
<feature type="signal peptide" evidence="1">
    <location>
        <begin position="1"/>
        <end position="20"/>
    </location>
</feature>
<keyword evidence="1" id="KW-0732">Signal</keyword>
<feature type="chain" id="PRO_5004958833" evidence="1">
    <location>
        <begin position="21"/>
        <end position="191"/>
    </location>
</feature>
<dbReference type="Proteomes" id="UP000032160">
    <property type="component" value="Chromosome I"/>
</dbReference>